<evidence type="ECO:0000313" key="3">
    <source>
        <dbReference type="Proteomes" id="UP000215509"/>
    </source>
</evidence>
<keyword evidence="3" id="KW-1185">Reference proteome</keyword>
<dbReference type="OrthoDB" id="2678417at2"/>
<dbReference type="Pfam" id="PF17881">
    <property type="entry name" value="TseB"/>
    <property type="match status" value="1"/>
</dbReference>
<protein>
    <recommendedName>
        <fullName evidence="1">Cell wall elongation regulator TseB-like domain-containing protein</fullName>
    </recommendedName>
</protein>
<dbReference type="RefSeq" id="WP_094013275.1">
    <property type="nucleotide sequence ID" value="NZ_NMQW01000002.1"/>
</dbReference>
<evidence type="ECO:0000313" key="2">
    <source>
        <dbReference type="EMBL" id="OXM88027.1"/>
    </source>
</evidence>
<name>A0A229UX25_9BACL</name>
<dbReference type="InterPro" id="IPR041401">
    <property type="entry name" value="TseB-like_dom"/>
</dbReference>
<gene>
    <name evidence="2" type="ORF">CF651_02730</name>
</gene>
<dbReference type="EMBL" id="NMQW01000002">
    <property type="protein sequence ID" value="OXM88027.1"/>
    <property type="molecule type" value="Genomic_DNA"/>
</dbReference>
<sequence length="162" mass="18298">MKIKIAVAAVAAAALLLFFGVRFFNAVHEKEWQIQRNAVQTAYQKTILTKADKVDRFVGDKPFTIIQGENKIGQKMIVWVAEDVIYSQMASDGVNAEQVKAAVLAHQADADIVRMMPGVLNGTLVWEVFYKVKDDAAGERYYYDYYSFKDGAMLDTYRLSIQ</sequence>
<dbReference type="Proteomes" id="UP000215509">
    <property type="component" value="Unassembled WGS sequence"/>
</dbReference>
<dbReference type="Gene3D" id="3.10.450.40">
    <property type="match status" value="2"/>
</dbReference>
<proteinExistence type="predicted"/>
<dbReference type="InterPro" id="IPR046350">
    <property type="entry name" value="Cystatin_sf"/>
</dbReference>
<evidence type="ECO:0000259" key="1">
    <source>
        <dbReference type="Pfam" id="PF17881"/>
    </source>
</evidence>
<feature type="domain" description="Cell wall elongation regulator TseB-like" evidence="1">
    <location>
        <begin position="38"/>
        <end position="80"/>
    </location>
</feature>
<dbReference type="AlphaFoldDB" id="A0A229UX25"/>
<reference evidence="2 3" key="1">
    <citation type="submission" date="2017-07" db="EMBL/GenBank/DDBJ databases">
        <title>Genome sequencing and assembly of Paenibacillus rigui.</title>
        <authorList>
            <person name="Mayilraj S."/>
        </authorList>
    </citation>
    <scope>NUCLEOTIDE SEQUENCE [LARGE SCALE GENOMIC DNA]</scope>
    <source>
        <strain evidence="2 3">JCM 16352</strain>
    </source>
</reference>
<organism evidence="2 3">
    <name type="scientific">Paenibacillus rigui</name>
    <dbReference type="NCBI Taxonomy" id="554312"/>
    <lineage>
        <taxon>Bacteria</taxon>
        <taxon>Bacillati</taxon>
        <taxon>Bacillota</taxon>
        <taxon>Bacilli</taxon>
        <taxon>Bacillales</taxon>
        <taxon>Paenibacillaceae</taxon>
        <taxon>Paenibacillus</taxon>
    </lineage>
</organism>
<comment type="caution">
    <text evidence="2">The sequence shown here is derived from an EMBL/GenBank/DDBJ whole genome shotgun (WGS) entry which is preliminary data.</text>
</comment>
<dbReference type="SUPFAM" id="SSF54403">
    <property type="entry name" value="Cystatin/monellin"/>
    <property type="match status" value="2"/>
</dbReference>
<accession>A0A229UX25</accession>